<evidence type="ECO:0000256" key="2">
    <source>
        <dbReference type="ARBA" id="ARBA00023125"/>
    </source>
</evidence>
<dbReference type="PRINTS" id="PR00035">
    <property type="entry name" value="HTHGNTR"/>
</dbReference>
<dbReference type="SUPFAM" id="SSF46785">
    <property type="entry name" value="Winged helix' DNA-binding domain"/>
    <property type="match status" value="1"/>
</dbReference>
<dbReference type="Pfam" id="PF00392">
    <property type="entry name" value="GntR"/>
    <property type="match status" value="1"/>
</dbReference>
<dbReference type="SMART" id="SM00345">
    <property type="entry name" value="HTH_GNTR"/>
    <property type="match status" value="1"/>
</dbReference>
<dbReference type="Gene3D" id="3.40.1410.10">
    <property type="entry name" value="Chorismate lyase-like"/>
    <property type="match status" value="1"/>
</dbReference>
<keyword evidence="3" id="KW-0804">Transcription</keyword>
<keyword evidence="2" id="KW-0238">DNA-binding</keyword>
<dbReference type="InterPro" id="IPR050679">
    <property type="entry name" value="Bact_HTH_transcr_reg"/>
</dbReference>
<dbReference type="Pfam" id="PF07702">
    <property type="entry name" value="UTRA"/>
    <property type="match status" value="1"/>
</dbReference>
<sequence>MTTTAPLHVQLYEEMIRRIRTGTWQQGDKVPSEKSLIAEFGTSRGPVRQALAALRAEGMIVGGRGTPPRVQRTAPVQSFDTFMSFTEWARELGFTPGQRVIEASRRPATERIATELRIPPDSPIVEIIRVRTLDGKPAMLERSLYPYEIGRHLLSADLDGGSIYQALAAAGVVPVRARHVIDAIAAHPLEVEQLGIAPGSPLLRVRRLATNEFGAVIETADDRYLPSMTNFAVENSAEHRIPLTRQAVAGPFLSPTDSPAQSASDQQPQEHA</sequence>
<dbReference type="PANTHER" id="PTHR44846:SF1">
    <property type="entry name" value="MANNOSYL-D-GLYCERATE TRANSPORT_METABOLISM SYSTEM REPRESSOR MNGR-RELATED"/>
    <property type="match status" value="1"/>
</dbReference>
<dbReference type="SUPFAM" id="SSF64288">
    <property type="entry name" value="Chorismate lyase-like"/>
    <property type="match status" value="1"/>
</dbReference>
<dbReference type="InterPro" id="IPR000524">
    <property type="entry name" value="Tscrpt_reg_HTH_GntR"/>
</dbReference>
<evidence type="ECO:0000256" key="4">
    <source>
        <dbReference type="SAM" id="MobiDB-lite"/>
    </source>
</evidence>
<dbReference type="InterPro" id="IPR036388">
    <property type="entry name" value="WH-like_DNA-bd_sf"/>
</dbReference>
<name>A0A4Q7TSL7_9MICO</name>
<organism evidence="6 7">
    <name type="scientific">Leucobacter luti</name>
    <dbReference type="NCBI Taxonomy" id="340320"/>
    <lineage>
        <taxon>Bacteria</taxon>
        <taxon>Bacillati</taxon>
        <taxon>Actinomycetota</taxon>
        <taxon>Actinomycetes</taxon>
        <taxon>Micrococcales</taxon>
        <taxon>Microbacteriaceae</taxon>
        <taxon>Leucobacter</taxon>
    </lineage>
</organism>
<dbReference type="AlphaFoldDB" id="A0A4Q7TSL7"/>
<evidence type="ECO:0000256" key="3">
    <source>
        <dbReference type="ARBA" id="ARBA00023163"/>
    </source>
</evidence>
<evidence type="ECO:0000256" key="1">
    <source>
        <dbReference type="ARBA" id="ARBA00023015"/>
    </source>
</evidence>
<dbReference type="CDD" id="cd07377">
    <property type="entry name" value="WHTH_GntR"/>
    <property type="match status" value="1"/>
</dbReference>
<accession>A0A4Q7TSL7</accession>
<comment type="caution">
    <text evidence="6">The sequence shown here is derived from an EMBL/GenBank/DDBJ whole genome shotgun (WGS) entry which is preliminary data.</text>
</comment>
<feature type="region of interest" description="Disordered" evidence="4">
    <location>
        <begin position="250"/>
        <end position="272"/>
    </location>
</feature>
<protein>
    <submittedName>
        <fullName evidence="6">GntR family transcriptional regulator</fullName>
    </submittedName>
</protein>
<dbReference type="GO" id="GO:0003677">
    <property type="term" value="F:DNA binding"/>
    <property type="evidence" value="ECO:0007669"/>
    <property type="project" value="UniProtKB-KW"/>
</dbReference>
<dbReference type="PROSITE" id="PS50949">
    <property type="entry name" value="HTH_GNTR"/>
    <property type="match status" value="1"/>
</dbReference>
<dbReference type="RefSeq" id="WP_130454771.1">
    <property type="nucleotide sequence ID" value="NZ_QYAG01000002.1"/>
</dbReference>
<gene>
    <name evidence="6" type="ORF">EV139_2619</name>
</gene>
<dbReference type="GO" id="GO:0045892">
    <property type="term" value="P:negative regulation of DNA-templated transcription"/>
    <property type="evidence" value="ECO:0007669"/>
    <property type="project" value="TreeGrafter"/>
</dbReference>
<dbReference type="InterPro" id="IPR011663">
    <property type="entry name" value="UTRA"/>
</dbReference>
<dbReference type="InterPro" id="IPR028978">
    <property type="entry name" value="Chorismate_lyase_/UTRA_dom_sf"/>
</dbReference>
<dbReference type="SMART" id="SM00866">
    <property type="entry name" value="UTRA"/>
    <property type="match status" value="1"/>
</dbReference>
<dbReference type="InterPro" id="IPR036390">
    <property type="entry name" value="WH_DNA-bd_sf"/>
</dbReference>
<proteinExistence type="predicted"/>
<dbReference type="EMBL" id="SHKI01000006">
    <property type="protein sequence ID" value="RZT62910.1"/>
    <property type="molecule type" value="Genomic_DNA"/>
</dbReference>
<keyword evidence="1" id="KW-0805">Transcription regulation</keyword>
<evidence type="ECO:0000313" key="6">
    <source>
        <dbReference type="EMBL" id="RZT62910.1"/>
    </source>
</evidence>
<feature type="domain" description="HTH gntR-type" evidence="5">
    <location>
        <begin position="5"/>
        <end position="73"/>
    </location>
</feature>
<feature type="compositionally biased region" description="Low complexity" evidence="4">
    <location>
        <begin position="257"/>
        <end position="272"/>
    </location>
</feature>
<evidence type="ECO:0000259" key="5">
    <source>
        <dbReference type="PROSITE" id="PS50949"/>
    </source>
</evidence>
<dbReference type="Proteomes" id="UP000291832">
    <property type="component" value="Unassembled WGS sequence"/>
</dbReference>
<reference evidence="6 7" key="1">
    <citation type="journal article" date="2015" name="Stand. Genomic Sci.">
        <title>Genomic Encyclopedia of Bacterial and Archaeal Type Strains, Phase III: the genomes of soil and plant-associated and newly described type strains.</title>
        <authorList>
            <person name="Whitman W.B."/>
            <person name="Woyke T."/>
            <person name="Klenk H.P."/>
            <person name="Zhou Y."/>
            <person name="Lilburn T.G."/>
            <person name="Beck B.J."/>
            <person name="De Vos P."/>
            <person name="Vandamme P."/>
            <person name="Eisen J.A."/>
            <person name="Garrity G."/>
            <person name="Hugenholtz P."/>
            <person name="Kyrpides N.C."/>
        </authorList>
    </citation>
    <scope>NUCLEOTIDE SEQUENCE [LARGE SCALE GENOMIC DNA]</scope>
    <source>
        <strain evidence="6 7">RF6</strain>
    </source>
</reference>
<dbReference type="PANTHER" id="PTHR44846">
    <property type="entry name" value="MANNOSYL-D-GLYCERATE TRANSPORT/METABOLISM SYSTEM REPRESSOR MNGR-RELATED"/>
    <property type="match status" value="1"/>
</dbReference>
<dbReference type="Gene3D" id="1.10.10.10">
    <property type="entry name" value="Winged helix-like DNA-binding domain superfamily/Winged helix DNA-binding domain"/>
    <property type="match status" value="1"/>
</dbReference>
<keyword evidence="7" id="KW-1185">Reference proteome</keyword>
<dbReference type="GO" id="GO:0003700">
    <property type="term" value="F:DNA-binding transcription factor activity"/>
    <property type="evidence" value="ECO:0007669"/>
    <property type="project" value="InterPro"/>
</dbReference>
<evidence type="ECO:0000313" key="7">
    <source>
        <dbReference type="Proteomes" id="UP000291832"/>
    </source>
</evidence>
<dbReference type="OrthoDB" id="3210131at2"/>